<organism evidence="1 2">
    <name type="scientific">Phytohabitans flavus</name>
    <dbReference type="NCBI Taxonomy" id="1076124"/>
    <lineage>
        <taxon>Bacteria</taxon>
        <taxon>Bacillati</taxon>
        <taxon>Actinomycetota</taxon>
        <taxon>Actinomycetes</taxon>
        <taxon>Micromonosporales</taxon>
        <taxon>Micromonosporaceae</taxon>
    </lineage>
</organism>
<dbReference type="Proteomes" id="UP000502508">
    <property type="component" value="Chromosome"/>
</dbReference>
<dbReference type="EMBL" id="AP022870">
    <property type="protein sequence ID" value="BCB81827.1"/>
    <property type="molecule type" value="Genomic_DNA"/>
</dbReference>
<dbReference type="RefSeq" id="WP_173041567.1">
    <property type="nucleotide sequence ID" value="NZ_AP022870.1"/>
</dbReference>
<dbReference type="KEGG" id="pfla:Pflav_082370"/>
<dbReference type="AlphaFoldDB" id="A0A6F8Y6Y8"/>
<reference evidence="1 2" key="1">
    <citation type="submission" date="2020-03" db="EMBL/GenBank/DDBJ databases">
        <title>Whole genome shotgun sequence of Phytohabitans flavus NBRC 107702.</title>
        <authorList>
            <person name="Komaki H."/>
            <person name="Tamura T."/>
        </authorList>
    </citation>
    <scope>NUCLEOTIDE SEQUENCE [LARGE SCALE GENOMIC DNA]</scope>
    <source>
        <strain evidence="1 2">NBRC 107702</strain>
    </source>
</reference>
<evidence type="ECO:0008006" key="3">
    <source>
        <dbReference type="Google" id="ProtNLM"/>
    </source>
</evidence>
<keyword evidence="2" id="KW-1185">Reference proteome</keyword>
<accession>A0A6F8Y6Y8</accession>
<evidence type="ECO:0000313" key="2">
    <source>
        <dbReference type="Proteomes" id="UP000502508"/>
    </source>
</evidence>
<evidence type="ECO:0000313" key="1">
    <source>
        <dbReference type="EMBL" id="BCB81827.1"/>
    </source>
</evidence>
<sequence length="103" mass="11109">MNPIGGGMTEVPPGTEWQYVSGRHPHLLGLTLWHQEGLCATTLRVEISLDEGTTWRAVPVIRHGDGYRALVPAGAESVSLRVHARDAAGSTVTQTVIRAYGLH</sequence>
<proteinExistence type="predicted"/>
<gene>
    <name evidence="1" type="ORF">Pflav_082370</name>
</gene>
<protein>
    <recommendedName>
        <fullName evidence="3">Moybdenum cofactor oxidoreductase dimerisation domain-containing protein</fullName>
    </recommendedName>
</protein>
<name>A0A6F8Y6Y8_9ACTN</name>
<reference evidence="1 2" key="2">
    <citation type="submission" date="2020-03" db="EMBL/GenBank/DDBJ databases">
        <authorList>
            <person name="Ichikawa N."/>
            <person name="Kimura A."/>
            <person name="Kitahashi Y."/>
            <person name="Uohara A."/>
        </authorList>
    </citation>
    <scope>NUCLEOTIDE SEQUENCE [LARGE SCALE GENOMIC DNA]</scope>
    <source>
        <strain evidence="1 2">NBRC 107702</strain>
    </source>
</reference>